<comment type="catalytic activity">
    <reaction evidence="1">
        <text>ATP + protein L-histidine = ADP + protein N-phospho-L-histidine.</text>
        <dbReference type="EC" id="2.7.13.3"/>
    </reaction>
</comment>
<dbReference type="InterPro" id="IPR035965">
    <property type="entry name" value="PAS-like_dom_sf"/>
</dbReference>
<dbReference type="InterPro" id="IPR004358">
    <property type="entry name" value="Sig_transdc_His_kin-like_C"/>
</dbReference>
<dbReference type="GO" id="GO:0000156">
    <property type="term" value="F:phosphorelay response regulator activity"/>
    <property type="evidence" value="ECO:0007669"/>
    <property type="project" value="TreeGrafter"/>
</dbReference>
<dbReference type="GO" id="GO:0007234">
    <property type="term" value="P:osmosensory signaling via phosphorelay pathway"/>
    <property type="evidence" value="ECO:0007669"/>
    <property type="project" value="TreeGrafter"/>
</dbReference>
<evidence type="ECO:0000256" key="7">
    <source>
        <dbReference type="ARBA" id="ARBA00023136"/>
    </source>
</evidence>
<keyword evidence="9" id="KW-0175">Coiled coil</keyword>
<keyword evidence="4" id="KW-0808">Transferase</keyword>
<dbReference type="SUPFAM" id="SSF55874">
    <property type="entry name" value="ATPase domain of HSP90 chaperone/DNA topoisomerase II/histidine kinase"/>
    <property type="match status" value="1"/>
</dbReference>
<dbReference type="InterPro" id="IPR050351">
    <property type="entry name" value="BphY/WalK/GraS-like"/>
</dbReference>
<evidence type="ECO:0000256" key="2">
    <source>
        <dbReference type="ARBA" id="ARBA00012438"/>
    </source>
</evidence>
<dbReference type="AlphaFoldDB" id="A0A6N8FVN3"/>
<dbReference type="Pfam" id="PF02518">
    <property type="entry name" value="HATPase_c"/>
    <property type="match status" value="1"/>
</dbReference>
<feature type="modified residue" description="4-aspartylphosphate" evidence="8">
    <location>
        <position position="577"/>
    </location>
</feature>
<evidence type="ECO:0000313" key="13">
    <source>
        <dbReference type="EMBL" id="MUL37133.1"/>
    </source>
</evidence>
<keyword evidence="7" id="KW-0472">Membrane</keyword>
<feature type="coiled-coil region" evidence="9">
    <location>
        <begin position="86"/>
        <end position="113"/>
    </location>
</feature>
<dbReference type="InterPro" id="IPR005467">
    <property type="entry name" value="His_kinase_dom"/>
</dbReference>
<dbReference type="PRINTS" id="PR00344">
    <property type="entry name" value="BCTRLSENSOR"/>
</dbReference>
<evidence type="ECO:0000259" key="11">
    <source>
        <dbReference type="PROSITE" id="PS50110"/>
    </source>
</evidence>
<dbReference type="SUPFAM" id="SSF55781">
    <property type="entry name" value="GAF domain-like"/>
    <property type="match status" value="1"/>
</dbReference>
<evidence type="ECO:0000256" key="9">
    <source>
        <dbReference type="SAM" id="Coils"/>
    </source>
</evidence>
<dbReference type="SMART" id="SM00388">
    <property type="entry name" value="HisKA"/>
    <property type="match status" value="1"/>
</dbReference>
<dbReference type="Pfam" id="PF00512">
    <property type="entry name" value="HisKA"/>
    <property type="match status" value="1"/>
</dbReference>
<evidence type="ECO:0000256" key="3">
    <source>
        <dbReference type="ARBA" id="ARBA00022553"/>
    </source>
</evidence>
<dbReference type="SMART" id="SM00387">
    <property type="entry name" value="HATPase_c"/>
    <property type="match status" value="1"/>
</dbReference>
<dbReference type="SUPFAM" id="SSF55785">
    <property type="entry name" value="PYP-like sensor domain (PAS domain)"/>
    <property type="match status" value="1"/>
</dbReference>
<protein>
    <recommendedName>
        <fullName evidence="2">histidine kinase</fullName>
        <ecNumber evidence="2">2.7.13.3</ecNumber>
    </recommendedName>
</protein>
<dbReference type="NCBIfam" id="TIGR00229">
    <property type="entry name" value="sensory_box"/>
    <property type="match status" value="1"/>
</dbReference>
<feature type="domain" description="PAC" evidence="12">
    <location>
        <begin position="46"/>
        <end position="102"/>
    </location>
</feature>
<dbReference type="InterPro" id="IPR013656">
    <property type="entry name" value="PAS_4"/>
</dbReference>
<dbReference type="InterPro" id="IPR036097">
    <property type="entry name" value="HisK_dim/P_sf"/>
</dbReference>
<dbReference type="SUPFAM" id="SSF47384">
    <property type="entry name" value="Homodimeric domain of signal transducing histidine kinase"/>
    <property type="match status" value="1"/>
</dbReference>
<dbReference type="Gene3D" id="1.10.287.130">
    <property type="match status" value="1"/>
</dbReference>
<dbReference type="InterPro" id="IPR011006">
    <property type="entry name" value="CheY-like_superfamily"/>
</dbReference>
<dbReference type="GO" id="GO:0016020">
    <property type="term" value="C:membrane"/>
    <property type="evidence" value="ECO:0007669"/>
    <property type="project" value="UniProtKB-SubCell"/>
</dbReference>
<dbReference type="PROSITE" id="PS50109">
    <property type="entry name" value="HIS_KIN"/>
    <property type="match status" value="1"/>
</dbReference>
<dbReference type="RefSeq" id="WP_196601533.1">
    <property type="nucleotide sequence ID" value="NZ_CAWNSU010000044.1"/>
</dbReference>
<evidence type="ECO:0000259" key="12">
    <source>
        <dbReference type="PROSITE" id="PS50113"/>
    </source>
</evidence>
<dbReference type="CDD" id="cd00130">
    <property type="entry name" value="PAS"/>
    <property type="match status" value="1"/>
</dbReference>
<evidence type="ECO:0000256" key="4">
    <source>
        <dbReference type="ARBA" id="ARBA00022679"/>
    </source>
</evidence>
<dbReference type="CDD" id="cd00082">
    <property type="entry name" value="HisKA"/>
    <property type="match status" value="1"/>
</dbReference>
<accession>A0A6N8FVN3</accession>
<name>A0A6N8FVN3_9CHRO</name>
<evidence type="ECO:0000313" key="14">
    <source>
        <dbReference type="Proteomes" id="UP000441797"/>
    </source>
</evidence>
<dbReference type="Gene3D" id="3.30.450.40">
    <property type="match status" value="1"/>
</dbReference>
<dbReference type="GO" id="GO:0000155">
    <property type="term" value="F:phosphorelay sensor kinase activity"/>
    <property type="evidence" value="ECO:0007669"/>
    <property type="project" value="InterPro"/>
</dbReference>
<evidence type="ECO:0000259" key="10">
    <source>
        <dbReference type="PROSITE" id="PS50109"/>
    </source>
</evidence>
<evidence type="ECO:0000256" key="6">
    <source>
        <dbReference type="ARBA" id="ARBA00023012"/>
    </source>
</evidence>
<dbReference type="Gene3D" id="3.30.450.20">
    <property type="entry name" value="PAS domain"/>
    <property type="match status" value="1"/>
</dbReference>
<keyword evidence="6" id="KW-0902">Two-component regulatory system</keyword>
<feature type="domain" description="Histidine kinase" evidence="10">
    <location>
        <begin position="299"/>
        <end position="518"/>
    </location>
</feature>
<feature type="domain" description="Response regulatory" evidence="11">
    <location>
        <begin position="526"/>
        <end position="599"/>
    </location>
</feature>
<dbReference type="InterPro" id="IPR001789">
    <property type="entry name" value="Sig_transdc_resp-reg_receiver"/>
</dbReference>
<organism evidence="13 14">
    <name type="scientific">Gloeocapsopsis dulcis AAB1 = 1H9</name>
    <dbReference type="NCBI Taxonomy" id="1433147"/>
    <lineage>
        <taxon>Bacteria</taxon>
        <taxon>Bacillati</taxon>
        <taxon>Cyanobacteriota</taxon>
        <taxon>Cyanophyceae</taxon>
        <taxon>Oscillatoriophycideae</taxon>
        <taxon>Chroococcales</taxon>
        <taxon>Chroococcaceae</taxon>
        <taxon>Gloeocapsopsis</taxon>
        <taxon>Gloeocapsopsis dulcis</taxon>
    </lineage>
</organism>
<sequence>MLSTRQSENCTILGQSVEDILGKDDTQFLPPDVVTALRAIDRTVMRTGRSQIFEEQIPENGEIRTFLSTKDPYVDAQGNIAGIIGIARDITDRKQAEEQIQKAAKRLAALQEIDRSILRLESPAEITQAAISRLLQVVEAEQAAVLLFNFERGEFEILAGEIGGDRVGTVRQIADSVSPEVLLNREAVWYIQDLAMLVQRSAFGEKLLAAGYHSFLAVALMIAGKFTGDLLLVKRKPNAFSAEDREIVHEVANQLAIAIQQSQLRDQLQRYATELEHRVAERTAELEVINRELEAFTYSVSHDLRAPLRTIQGFAQALLEDSGDQLDELGKNYIHSIIEDSMQMSGLIADLLAYSRLSRTQINPQLVDLNKAIKEALKQVATEVQEKQANITIAELLPSVLAHRATLIQVLVNLLSNALKFVELGTQARVNIYTKEEQHDRQTWVKLYVEDNGIGIAPEHQERIFRVFERLHGAETYPGTGIGLAIVRKGLERMGGDAGVESQLGHASRFWIALPKVLTQQRMTTRLLLIDDNKSDRTLVLRELQREFSQLDVQEIISSGEFNLAIVAGEFDAVITDFQLRWATGLDVLQASDILSRNA</sequence>
<dbReference type="Gene3D" id="3.30.565.10">
    <property type="entry name" value="Histidine kinase-like ATPase, C-terminal domain"/>
    <property type="match status" value="1"/>
</dbReference>
<dbReference type="EC" id="2.7.13.3" evidence="2"/>
<dbReference type="SMART" id="SM00065">
    <property type="entry name" value="GAF"/>
    <property type="match status" value="1"/>
</dbReference>
<dbReference type="InterPro" id="IPR003594">
    <property type="entry name" value="HATPase_dom"/>
</dbReference>
<evidence type="ECO:0000256" key="5">
    <source>
        <dbReference type="ARBA" id="ARBA00022777"/>
    </source>
</evidence>
<dbReference type="GO" id="GO:0030295">
    <property type="term" value="F:protein kinase activator activity"/>
    <property type="evidence" value="ECO:0007669"/>
    <property type="project" value="TreeGrafter"/>
</dbReference>
<keyword evidence="5" id="KW-0418">Kinase</keyword>
<dbReference type="Pfam" id="PF08448">
    <property type="entry name" value="PAS_4"/>
    <property type="match status" value="1"/>
</dbReference>
<dbReference type="SUPFAM" id="SSF52172">
    <property type="entry name" value="CheY-like"/>
    <property type="match status" value="1"/>
</dbReference>
<dbReference type="PROSITE" id="PS50110">
    <property type="entry name" value="RESPONSE_REGULATORY"/>
    <property type="match status" value="1"/>
</dbReference>
<dbReference type="PANTHER" id="PTHR42878:SF15">
    <property type="entry name" value="BACTERIOPHYTOCHROME"/>
    <property type="match status" value="1"/>
</dbReference>
<dbReference type="InterPro" id="IPR000014">
    <property type="entry name" value="PAS"/>
</dbReference>
<dbReference type="Proteomes" id="UP000441797">
    <property type="component" value="Unassembled WGS sequence"/>
</dbReference>
<dbReference type="InterPro" id="IPR036890">
    <property type="entry name" value="HATPase_C_sf"/>
</dbReference>
<gene>
    <name evidence="13" type="ORF">BWI75_12475</name>
</gene>
<dbReference type="Gene3D" id="3.40.50.2300">
    <property type="match status" value="1"/>
</dbReference>
<dbReference type="EMBL" id="NAPY01000017">
    <property type="protein sequence ID" value="MUL37133.1"/>
    <property type="molecule type" value="Genomic_DNA"/>
</dbReference>
<keyword evidence="3 8" id="KW-0597">Phosphoprotein</keyword>
<dbReference type="InterPro" id="IPR000700">
    <property type="entry name" value="PAS-assoc_C"/>
</dbReference>
<proteinExistence type="predicted"/>
<dbReference type="PANTHER" id="PTHR42878">
    <property type="entry name" value="TWO-COMPONENT HISTIDINE KINASE"/>
    <property type="match status" value="1"/>
</dbReference>
<comment type="caution">
    <text evidence="13">The sequence shown here is derived from an EMBL/GenBank/DDBJ whole genome shotgun (WGS) entry which is preliminary data.</text>
</comment>
<reference evidence="13 14" key="1">
    <citation type="journal article" date="2019" name="Front. Microbiol.">
        <title>Genomic Features for Desiccation Tolerance and Sugar Biosynthesis in the Extremophile Gloeocapsopsis sp. UTEX B3054.</title>
        <authorList>
            <person name="Urrejola C."/>
            <person name="Alcorta J."/>
            <person name="Salas L."/>
            <person name="Vasquez M."/>
            <person name="Polz M.F."/>
            <person name="Vicuna R."/>
            <person name="Diez B."/>
        </authorList>
    </citation>
    <scope>NUCLEOTIDE SEQUENCE [LARGE SCALE GENOMIC DNA]</scope>
    <source>
        <strain evidence="13 14">1H9</strain>
    </source>
</reference>
<dbReference type="InterPro" id="IPR003661">
    <property type="entry name" value="HisK_dim/P_dom"/>
</dbReference>
<dbReference type="FunFam" id="1.10.287.130:FF:000070">
    <property type="entry name" value="Histidine kinase sensor protein"/>
    <property type="match status" value="1"/>
</dbReference>
<keyword evidence="14" id="KW-1185">Reference proteome</keyword>
<evidence type="ECO:0000256" key="1">
    <source>
        <dbReference type="ARBA" id="ARBA00000085"/>
    </source>
</evidence>
<evidence type="ECO:0000256" key="8">
    <source>
        <dbReference type="PROSITE-ProRule" id="PRU00169"/>
    </source>
</evidence>
<dbReference type="InterPro" id="IPR003018">
    <property type="entry name" value="GAF"/>
</dbReference>
<dbReference type="Pfam" id="PF13185">
    <property type="entry name" value="GAF_2"/>
    <property type="match status" value="1"/>
</dbReference>
<dbReference type="PROSITE" id="PS50113">
    <property type="entry name" value="PAC"/>
    <property type="match status" value="1"/>
</dbReference>
<dbReference type="InterPro" id="IPR029016">
    <property type="entry name" value="GAF-like_dom_sf"/>
</dbReference>